<protein>
    <recommendedName>
        <fullName evidence="4">HIRAN domain-containing protein</fullName>
    </recommendedName>
</protein>
<keyword evidence="3" id="KW-1185">Reference proteome</keyword>
<organism evidence="2 3">
    <name type="scientific">Vibrio comitans NBRC 102076</name>
    <dbReference type="NCBI Taxonomy" id="1219078"/>
    <lineage>
        <taxon>Bacteria</taxon>
        <taxon>Pseudomonadati</taxon>
        <taxon>Pseudomonadota</taxon>
        <taxon>Gammaproteobacteria</taxon>
        <taxon>Vibrionales</taxon>
        <taxon>Vibrionaceae</taxon>
        <taxon>Vibrio</taxon>
    </lineage>
</organism>
<accession>A0A4Y3IJ08</accession>
<evidence type="ECO:0000313" key="3">
    <source>
        <dbReference type="Proteomes" id="UP000318242"/>
    </source>
</evidence>
<name>A0A4Y3IJ08_9VIBR</name>
<dbReference type="EMBL" id="BJLH01000001">
    <property type="protein sequence ID" value="GEA59165.1"/>
    <property type="molecule type" value="Genomic_DNA"/>
</dbReference>
<gene>
    <name evidence="2" type="ORF">VCO01S_03580</name>
</gene>
<feature type="region of interest" description="Disordered" evidence="1">
    <location>
        <begin position="211"/>
        <end position="263"/>
    </location>
</feature>
<sequence>MHLPIVYMREKSKFHTTNRWVFDPKLNQSYPKIEKRALSHVVLFCSITSKLKEYVTSELPYLIQSTDEVAQQAIQKYLLWQNTEQSSYSTQSPLSKKITVKINDTEHRNNDGTERQELLKHLSCNEVVKVIEDRHNLKHDKALKVMSRLGCIGFIPRELADQFYYNRLECVSATIFSMTSTSSNQIRCLIELTLSEKTSNAEAIKTLDSSQTYKPQQNRSPSYADKDEYDFVDQSESYSEHNTMMDSNLSDFSAELGHDGDDF</sequence>
<comment type="caution">
    <text evidence="2">The sequence shown here is derived from an EMBL/GenBank/DDBJ whole genome shotgun (WGS) entry which is preliminary data.</text>
</comment>
<reference evidence="2 3" key="1">
    <citation type="submission" date="2019-06" db="EMBL/GenBank/DDBJ databases">
        <title>Whole genome shotgun sequence of Vibrio comitans NBRC 102076.</title>
        <authorList>
            <person name="Hosoyama A."/>
            <person name="Uohara A."/>
            <person name="Ohji S."/>
            <person name="Ichikawa N."/>
        </authorList>
    </citation>
    <scope>NUCLEOTIDE SEQUENCE [LARGE SCALE GENOMIC DNA]</scope>
    <source>
        <strain evidence="2 3">NBRC 102076</strain>
    </source>
</reference>
<dbReference type="Proteomes" id="UP000318242">
    <property type="component" value="Unassembled WGS sequence"/>
</dbReference>
<feature type="compositionally biased region" description="Polar residues" evidence="1">
    <location>
        <begin position="211"/>
        <end position="221"/>
    </location>
</feature>
<evidence type="ECO:0008006" key="4">
    <source>
        <dbReference type="Google" id="ProtNLM"/>
    </source>
</evidence>
<evidence type="ECO:0000313" key="2">
    <source>
        <dbReference type="EMBL" id="GEA59165.1"/>
    </source>
</evidence>
<evidence type="ECO:0000256" key="1">
    <source>
        <dbReference type="SAM" id="MobiDB-lite"/>
    </source>
</evidence>
<proteinExistence type="predicted"/>
<dbReference type="AlphaFoldDB" id="A0A4Y3IJ08"/>
<feature type="compositionally biased region" description="Polar residues" evidence="1">
    <location>
        <begin position="234"/>
        <end position="251"/>
    </location>
</feature>